<gene>
    <name evidence="2" type="ORF">AFA91_13950</name>
</gene>
<organism evidence="2 3">
    <name type="scientific">Mycolicibacterium goodii</name>
    <name type="common">Mycobacterium goodii</name>
    <dbReference type="NCBI Taxonomy" id="134601"/>
    <lineage>
        <taxon>Bacteria</taxon>
        <taxon>Bacillati</taxon>
        <taxon>Actinomycetota</taxon>
        <taxon>Actinomycetes</taxon>
        <taxon>Mycobacteriales</taxon>
        <taxon>Mycobacteriaceae</taxon>
        <taxon>Mycolicibacterium</taxon>
    </lineage>
</organism>
<protein>
    <submittedName>
        <fullName evidence="2">Uncharacterized protein</fullName>
    </submittedName>
</protein>
<keyword evidence="1" id="KW-0472">Membrane</keyword>
<evidence type="ECO:0000256" key="1">
    <source>
        <dbReference type="SAM" id="Phobius"/>
    </source>
</evidence>
<dbReference type="KEGG" id="mgo:AFA91_13950"/>
<keyword evidence="1" id="KW-0812">Transmembrane</keyword>
<dbReference type="Proteomes" id="UP000062255">
    <property type="component" value="Chromosome"/>
</dbReference>
<name>A0A0K0X677_MYCGD</name>
<feature type="transmembrane region" description="Helical" evidence="1">
    <location>
        <begin position="34"/>
        <end position="55"/>
    </location>
</feature>
<dbReference type="RefSeq" id="WP_049745236.1">
    <property type="nucleotide sequence ID" value="NZ_CP012150.1"/>
</dbReference>
<dbReference type="PATRIC" id="fig|134601.6.peg.2892"/>
<dbReference type="EMBL" id="CP012150">
    <property type="protein sequence ID" value="AKS32803.1"/>
    <property type="molecule type" value="Genomic_DNA"/>
</dbReference>
<evidence type="ECO:0000313" key="2">
    <source>
        <dbReference type="EMBL" id="AKS32803.1"/>
    </source>
</evidence>
<reference evidence="2 3" key="1">
    <citation type="submission" date="2015-07" db="EMBL/GenBank/DDBJ databases">
        <title>Complete genome sequence of Mycobacterium goodii X7B, a facultative thermophilic biodesulfurizing bacterium.</title>
        <authorList>
            <person name="Yu B."/>
            <person name="Li F."/>
            <person name="Xu P."/>
        </authorList>
    </citation>
    <scope>NUCLEOTIDE SEQUENCE [LARGE SCALE GENOMIC DNA]</scope>
    <source>
        <strain evidence="2 3">X7B</strain>
    </source>
</reference>
<keyword evidence="1" id="KW-1133">Transmembrane helix</keyword>
<proteinExistence type="predicted"/>
<accession>A0A0K0X677</accession>
<sequence>MTKKRLAIAGLAFGLLALIAGVLQLSVYFTAGAPRSVVVGIFAVSVGVSVTLASVQSLRR</sequence>
<evidence type="ECO:0000313" key="3">
    <source>
        <dbReference type="Proteomes" id="UP000062255"/>
    </source>
</evidence>
<dbReference type="AlphaFoldDB" id="A0A0K0X677"/>